<evidence type="ECO:0000313" key="2">
    <source>
        <dbReference type="Proteomes" id="UP000034798"/>
    </source>
</evidence>
<gene>
    <name evidence="1" type="ORF">UR91_C0005G0002</name>
</gene>
<comment type="caution">
    <text evidence="1">The sequence shown here is derived from an EMBL/GenBank/DDBJ whole genome shotgun (WGS) entry which is preliminary data.</text>
</comment>
<dbReference type="Gene3D" id="2.30.30.110">
    <property type="match status" value="1"/>
</dbReference>
<sequence>MKDFDNWNIKKKELSNGKRVYFYKGEVWFASIGKNMGDEEDGKNSSFERPVLIVRKFNNNIFLGVPLTSNEEKNGKYYHKLVSFTGSTAILSQIRLFDAKRLLRHMGRINNDELNEIKIKLGKVV</sequence>
<proteinExistence type="predicted"/>
<accession>A0A0G0DKD3</accession>
<dbReference type="Pfam" id="PF02452">
    <property type="entry name" value="PemK_toxin"/>
    <property type="match status" value="1"/>
</dbReference>
<dbReference type="InterPro" id="IPR011067">
    <property type="entry name" value="Plasmid_toxin/cell-grow_inhib"/>
</dbReference>
<dbReference type="AlphaFoldDB" id="A0A0G0DKD3"/>
<dbReference type="GO" id="GO:0003677">
    <property type="term" value="F:DNA binding"/>
    <property type="evidence" value="ECO:0007669"/>
    <property type="project" value="InterPro"/>
</dbReference>
<dbReference type="InterPro" id="IPR003477">
    <property type="entry name" value="PemK-like"/>
</dbReference>
<protein>
    <submittedName>
        <fullName evidence="1">2,4-dihydroxyhept-2-ene-1,7-dioic acid aldolase</fullName>
    </submittedName>
</protein>
<name>A0A0G0DKD3_9BACT</name>
<organism evidence="1 2">
    <name type="scientific">Candidatus Nomurabacteria bacterium GW2011_GWC2_35_8</name>
    <dbReference type="NCBI Taxonomy" id="1618752"/>
    <lineage>
        <taxon>Bacteria</taxon>
        <taxon>Candidatus Nomuraibacteriota</taxon>
    </lineage>
</organism>
<evidence type="ECO:0000313" key="1">
    <source>
        <dbReference type="EMBL" id="KKP89266.1"/>
    </source>
</evidence>
<reference evidence="1 2" key="1">
    <citation type="journal article" date="2015" name="Nature">
        <title>rRNA introns, odd ribosomes, and small enigmatic genomes across a large radiation of phyla.</title>
        <authorList>
            <person name="Brown C.T."/>
            <person name="Hug L.A."/>
            <person name="Thomas B.C."/>
            <person name="Sharon I."/>
            <person name="Castelle C.J."/>
            <person name="Singh A."/>
            <person name="Wilkins M.J."/>
            <person name="Williams K.H."/>
            <person name="Banfield J.F."/>
        </authorList>
    </citation>
    <scope>NUCLEOTIDE SEQUENCE [LARGE SCALE GENOMIC DNA]</scope>
</reference>
<dbReference type="EMBL" id="LBQZ01000005">
    <property type="protein sequence ID" value="KKP89266.1"/>
    <property type="molecule type" value="Genomic_DNA"/>
</dbReference>
<dbReference type="SUPFAM" id="SSF50118">
    <property type="entry name" value="Cell growth inhibitor/plasmid maintenance toxic component"/>
    <property type="match status" value="1"/>
</dbReference>
<dbReference type="Proteomes" id="UP000034798">
    <property type="component" value="Unassembled WGS sequence"/>
</dbReference>